<sequence length="167" mass="19123">MDWLTEHHATIDCHSYQVIFGDIHAPEYTYHGSLPGKPMQIISALQARTLLYHGCEGFLDTIYDMTSEIPLIYDQPIVSKFPDVFPDELPGMPQVHEVEFNIELIPEAKPISKAPYRMAPVELKELKDQLQELLERGFIRPSVSPWGAPVLFVKKKDGSMRLCIDYH</sequence>
<keyword evidence="1" id="KW-0808">Transferase</keyword>
<keyword evidence="1" id="KW-0695">RNA-directed DNA polymerase</keyword>
<name>A0A699UIW3_TANCI</name>
<dbReference type="InterPro" id="IPR032567">
    <property type="entry name" value="RTL1-rel"/>
</dbReference>
<dbReference type="SUPFAM" id="SSF56672">
    <property type="entry name" value="DNA/RNA polymerases"/>
    <property type="match status" value="1"/>
</dbReference>
<accession>A0A699UIW3</accession>
<dbReference type="AlphaFoldDB" id="A0A699UIW3"/>
<comment type="caution">
    <text evidence="1">The sequence shown here is derived from an EMBL/GenBank/DDBJ whole genome shotgun (WGS) entry which is preliminary data.</text>
</comment>
<evidence type="ECO:0000313" key="1">
    <source>
        <dbReference type="EMBL" id="GFD21246.1"/>
    </source>
</evidence>
<organism evidence="1">
    <name type="scientific">Tanacetum cinerariifolium</name>
    <name type="common">Dalmatian daisy</name>
    <name type="synonym">Chrysanthemum cinerariifolium</name>
    <dbReference type="NCBI Taxonomy" id="118510"/>
    <lineage>
        <taxon>Eukaryota</taxon>
        <taxon>Viridiplantae</taxon>
        <taxon>Streptophyta</taxon>
        <taxon>Embryophyta</taxon>
        <taxon>Tracheophyta</taxon>
        <taxon>Spermatophyta</taxon>
        <taxon>Magnoliopsida</taxon>
        <taxon>eudicotyledons</taxon>
        <taxon>Gunneridae</taxon>
        <taxon>Pentapetalae</taxon>
        <taxon>asterids</taxon>
        <taxon>campanulids</taxon>
        <taxon>Asterales</taxon>
        <taxon>Asteraceae</taxon>
        <taxon>Asteroideae</taxon>
        <taxon>Anthemideae</taxon>
        <taxon>Anthemidinae</taxon>
        <taxon>Tanacetum</taxon>
    </lineage>
</organism>
<dbReference type="GO" id="GO:0003964">
    <property type="term" value="F:RNA-directed DNA polymerase activity"/>
    <property type="evidence" value="ECO:0007669"/>
    <property type="project" value="UniProtKB-KW"/>
</dbReference>
<protein>
    <submittedName>
        <fullName evidence="1">Putative reverse transcriptase domain-containing protein</fullName>
    </submittedName>
</protein>
<feature type="non-terminal residue" evidence="1">
    <location>
        <position position="167"/>
    </location>
</feature>
<reference evidence="1" key="1">
    <citation type="journal article" date="2019" name="Sci. Rep.">
        <title>Draft genome of Tanacetum cinerariifolium, the natural source of mosquito coil.</title>
        <authorList>
            <person name="Yamashiro T."/>
            <person name="Shiraishi A."/>
            <person name="Satake H."/>
            <person name="Nakayama K."/>
        </authorList>
    </citation>
    <scope>NUCLEOTIDE SEQUENCE</scope>
</reference>
<dbReference type="PANTHER" id="PTHR15503">
    <property type="entry name" value="LDOC1 RELATED"/>
    <property type="match status" value="1"/>
</dbReference>
<dbReference type="InterPro" id="IPR043502">
    <property type="entry name" value="DNA/RNA_pol_sf"/>
</dbReference>
<gene>
    <name evidence="1" type="ORF">Tci_893215</name>
</gene>
<keyword evidence="1" id="KW-0548">Nucleotidyltransferase</keyword>
<dbReference type="Gene3D" id="3.10.10.10">
    <property type="entry name" value="HIV Type 1 Reverse Transcriptase, subunit A, domain 1"/>
    <property type="match status" value="1"/>
</dbReference>
<dbReference type="EMBL" id="BKCJ011328374">
    <property type="protein sequence ID" value="GFD21246.1"/>
    <property type="molecule type" value="Genomic_DNA"/>
</dbReference>
<proteinExistence type="predicted"/>
<dbReference type="PANTHER" id="PTHR15503:SF45">
    <property type="entry name" value="RNA-DIRECTED DNA POLYMERASE HOMOLOG"/>
    <property type="match status" value="1"/>
</dbReference>